<dbReference type="AlphaFoldDB" id="A0A813G833"/>
<feature type="region of interest" description="Disordered" evidence="1">
    <location>
        <begin position="353"/>
        <end position="388"/>
    </location>
</feature>
<evidence type="ECO:0000256" key="1">
    <source>
        <dbReference type="SAM" id="MobiDB-lite"/>
    </source>
</evidence>
<name>A0A813G833_POLGL</name>
<dbReference type="PANTHER" id="PTHR37028:SF4">
    <property type="entry name" value="ALMS MOTIF DOMAIN-CONTAINING PROTEIN"/>
    <property type="match status" value="1"/>
</dbReference>
<gene>
    <name evidence="2" type="ORF">PGLA1383_LOCUS38611</name>
</gene>
<accession>A0A813G833</accession>
<reference evidence="2" key="1">
    <citation type="submission" date="2021-02" db="EMBL/GenBank/DDBJ databases">
        <authorList>
            <person name="Dougan E. K."/>
            <person name="Rhodes N."/>
            <person name="Thang M."/>
            <person name="Chan C."/>
        </authorList>
    </citation>
    <scope>NUCLEOTIDE SEQUENCE</scope>
</reference>
<keyword evidence="3" id="KW-1185">Reference proteome</keyword>
<dbReference type="OMA" id="RIMSAKC"/>
<dbReference type="PANTHER" id="PTHR37028">
    <property type="entry name" value="UNNAMED PRODUCT-RELATED"/>
    <property type="match status" value="1"/>
</dbReference>
<comment type="caution">
    <text evidence="2">The sequence shown here is derived from an EMBL/GenBank/DDBJ whole genome shotgun (WGS) entry which is preliminary data.</text>
</comment>
<feature type="region of interest" description="Disordered" evidence="1">
    <location>
        <begin position="482"/>
        <end position="501"/>
    </location>
</feature>
<feature type="compositionally biased region" description="Basic and acidic residues" evidence="1">
    <location>
        <begin position="376"/>
        <end position="388"/>
    </location>
</feature>
<dbReference type="EMBL" id="CAJNNV010027643">
    <property type="protein sequence ID" value="CAE8621087.1"/>
    <property type="molecule type" value="Genomic_DNA"/>
</dbReference>
<dbReference type="OrthoDB" id="434018at2759"/>
<proteinExistence type="predicted"/>
<feature type="compositionally biased region" description="Polar residues" evidence="1">
    <location>
        <begin position="289"/>
        <end position="323"/>
    </location>
</feature>
<protein>
    <submittedName>
        <fullName evidence="2">Uncharacterized protein</fullName>
    </submittedName>
</protein>
<evidence type="ECO:0000313" key="2">
    <source>
        <dbReference type="EMBL" id="CAE8621087.1"/>
    </source>
</evidence>
<dbReference type="Proteomes" id="UP000654075">
    <property type="component" value="Unassembled WGS sequence"/>
</dbReference>
<organism evidence="2 3">
    <name type="scientific">Polarella glacialis</name>
    <name type="common">Dinoflagellate</name>
    <dbReference type="NCBI Taxonomy" id="89957"/>
    <lineage>
        <taxon>Eukaryota</taxon>
        <taxon>Sar</taxon>
        <taxon>Alveolata</taxon>
        <taxon>Dinophyceae</taxon>
        <taxon>Suessiales</taxon>
        <taxon>Suessiaceae</taxon>
        <taxon>Polarella</taxon>
    </lineage>
</organism>
<sequence>MALALALRKTPTEPAVNPLSLSREVLGDYKGGGFAFTSGISGGESEVWELQKRGRLQRLRSWQQRGFGGKALQAASLAAPRECTFSPNLAQSASSLRLSLRSLGGMEEGSSTLDVCDAAFGSWEASQVEQSHEDAECTGRPQTNEVPPHMLRAQSYVRQNVFERLSSQSSRGALLLGLSSVLAPSAADEAGGGSNTPSRTGRLDAPSEEQLASSLGASLISSVQSGRAEVDVPVKENLAPQGLPGDEASRQEKPSSKAFETFCSFLQRQNEREDHRRRHLREIEEETAPSLQPELSANSRRMVQRQRSTSSKPGIRKSFSTDALGSGCSGSRSLSPRRRHEVSENIEPEYCFRPQIRPSSAKRPLRGVDELSAGDLQRREAHRSERREQLAAEERELLTFEPQLNRMPSSVRGKLRVLEEPDCYIPRLAQDSALALARRERELQHRMDQALAECTFRPQVLPGPPAYVRRLAEAHREVQGYRAQLQEESVRSNPRPEWRFK</sequence>
<feature type="region of interest" description="Disordered" evidence="1">
    <location>
        <begin position="187"/>
        <end position="211"/>
    </location>
</feature>
<feature type="compositionally biased region" description="Low complexity" evidence="1">
    <location>
        <begin position="325"/>
        <end position="334"/>
    </location>
</feature>
<feature type="region of interest" description="Disordered" evidence="1">
    <location>
        <begin position="281"/>
        <end position="341"/>
    </location>
</feature>
<evidence type="ECO:0000313" key="3">
    <source>
        <dbReference type="Proteomes" id="UP000654075"/>
    </source>
</evidence>
<feature type="region of interest" description="Disordered" evidence="1">
    <location>
        <begin position="226"/>
        <end position="256"/>
    </location>
</feature>
<feature type="compositionally biased region" description="Basic and acidic residues" evidence="1">
    <location>
        <begin position="488"/>
        <end position="501"/>
    </location>
</feature>